<organism evidence="12 13">
    <name type="scientific">Opitutus terrae (strain DSM 11246 / JCM 15787 / PB90-1)</name>
    <dbReference type="NCBI Taxonomy" id="452637"/>
    <lineage>
        <taxon>Bacteria</taxon>
        <taxon>Pseudomonadati</taxon>
        <taxon>Verrucomicrobiota</taxon>
        <taxon>Opitutia</taxon>
        <taxon>Opitutales</taxon>
        <taxon>Opitutaceae</taxon>
        <taxon>Opitutus</taxon>
    </lineage>
</organism>
<keyword evidence="4" id="KW-0285">Flavoprotein</keyword>
<dbReference type="OrthoDB" id="9812112at2"/>
<dbReference type="HOGENOM" id="CLU_946074_0_0_0"/>
<evidence type="ECO:0000313" key="13">
    <source>
        <dbReference type="Proteomes" id="UP000007013"/>
    </source>
</evidence>
<keyword evidence="7" id="KW-0274">FAD</keyword>
<feature type="compositionally biased region" description="Low complexity" evidence="11">
    <location>
        <begin position="111"/>
        <end position="121"/>
    </location>
</feature>
<evidence type="ECO:0000256" key="4">
    <source>
        <dbReference type="ARBA" id="ARBA00022630"/>
    </source>
</evidence>
<dbReference type="PANTHER" id="PTHR30040">
    <property type="entry name" value="THIAMINE BIOSYNTHESIS LIPOPROTEIN APBE"/>
    <property type="match status" value="1"/>
</dbReference>
<dbReference type="Pfam" id="PF02424">
    <property type="entry name" value="ApbE"/>
    <property type="match status" value="1"/>
</dbReference>
<proteinExistence type="predicted"/>
<dbReference type="eggNOG" id="COG1477">
    <property type="taxonomic scope" value="Bacteria"/>
</dbReference>
<dbReference type="SUPFAM" id="SSF143631">
    <property type="entry name" value="ApbE-like"/>
    <property type="match status" value="1"/>
</dbReference>
<keyword evidence="6" id="KW-0479">Metal-binding</keyword>
<dbReference type="InterPro" id="IPR003374">
    <property type="entry name" value="ApbE-like_sf"/>
</dbReference>
<evidence type="ECO:0000256" key="1">
    <source>
        <dbReference type="ARBA" id="ARBA00001946"/>
    </source>
</evidence>
<accession>B1ZYD5</accession>
<keyword evidence="8" id="KW-0460">Magnesium</keyword>
<evidence type="ECO:0000256" key="8">
    <source>
        <dbReference type="ARBA" id="ARBA00022842"/>
    </source>
</evidence>
<reference evidence="12 13" key="1">
    <citation type="journal article" date="2011" name="J. Bacteriol.">
        <title>Genome sequence of the verrucomicrobium Opitutus terrae PB90-1, an abundant inhabitant of rice paddy soil ecosystems.</title>
        <authorList>
            <person name="van Passel M.W."/>
            <person name="Kant R."/>
            <person name="Palva A."/>
            <person name="Copeland A."/>
            <person name="Lucas S."/>
            <person name="Lapidus A."/>
            <person name="Glavina del Rio T."/>
            <person name="Pitluck S."/>
            <person name="Goltsman E."/>
            <person name="Clum A."/>
            <person name="Sun H."/>
            <person name="Schmutz J."/>
            <person name="Larimer F.W."/>
            <person name="Land M.L."/>
            <person name="Hauser L."/>
            <person name="Kyrpides N."/>
            <person name="Mikhailova N."/>
            <person name="Richardson P.P."/>
            <person name="Janssen P.H."/>
            <person name="de Vos W.M."/>
            <person name="Smidt H."/>
        </authorList>
    </citation>
    <scope>NUCLEOTIDE SEQUENCE [LARGE SCALE GENOMIC DNA]</scope>
    <source>
        <strain evidence="13">DSM 11246 / JCM 15787 / PB90-1</strain>
    </source>
</reference>
<keyword evidence="12" id="KW-0449">Lipoprotein</keyword>
<dbReference type="InterPro" id="IPR024932">
    <property type="entry name" value="ApbE"/>
</dbReference>
<dbReference type="PANTHER" id="PTHR30040:SF2">
    <property type="entry name" value="FAD:PROTEIN FMN TRANSFERASE"/>
    <property type="match status" value="1"/>
</dbReference>
<dbReference type="EMBL" id="CP001032">
    <property type="protein sequence ID" value="ACB77033.1"/>
    <property type="molecule type" value="Genomic_DNA"/>
</dbReference>
<evidence type="ECO:0000256" key="7">
    <source>
        <dbReference type="ARBA" id="ARBA00022827"/>
    </source>
</evidence>
<dbReference type="EC" id="2.7.1.180" evidence="2"/>
<comment type="catalytic activity">
    <reaction evidence="10">
        <text>L-threonyl-[protein] + FAD = FMN-L-threonyl-[protein] + AMP + H(+)</text>
        <dbReference type="Rhea" id="RHEA:36847"/>
        <dbReference type="Rhea" id="RHEA-COMP:11060"/>
        <dbReference type="Rhea" id="RHEA-COMP:11061"/>
        <dbReference type="ChEBI" id="CHEBI:15378"/>
        <dbReference type="ChEBI" id="CHEBI:30013"/>
        <dbReference type="ChEBI" id="CHEBI:57692"/>
        <dbReference type="ChEBI" id="CHEBI:74257"/>
        <dbReference type="ChEBI" id="CHEBI:456215"/>
        <dbReference type="EC" id="2.7.1.180"/>
    </reaction>
</comment>
<evidence type="ECO:0000256" key="2">
    <source>
        <dbReference type="ARBA" id="ARBA00011955"/>
    </source>
</evidence>
<feature type="region of interest" description="Disordered" evidence="11">
    <location>
        <begin position="111"/>
        <end position="130"/>
    </location>
</feature>
<gene>
    <name evidence="12" type="ordered locus">Oter_3758</name>
</gene>
<dbReference type="Proteomes" id="UP000007013">
    <property type="component" value="Chromosome"/>
</dbReference>
<evidence type="ECO:0000256" key="10">
    <source>
        <dbReference type="ARBA" id="ARBA00048540"/>
    </source>
</evidence>
<keyword evidence="5" id="KW-0808">Transferase</keyword>
<evidence type="ECO:0000256" key="3">
    <source>
        <dbReference type="ARBA" id="ARBA00016337"/>
    </source>
</evidence>
<keyword evidence="13" id="KW-1185">Reference proteome</keyword>
<name>B1ZYD5_OPITP</name>
<evidence type="ECO:0000313" key="12">
    <source>
        <dbReference type="EMBL" id="ACB77033.1"/>
    </source>
</evidence>
<dbReference type="AlphaFoldDB" id="B1ZYD5"/>
<evidence type="ECO:0000256" key="11">
    <source>
        <dbReference type="SAM" id="MobiDB-lite"/>
    </source>
</evidence>
<evidence type="ECO:0000256" key="6">
    <source>
        <dbReference type="ARBA" id="ARBA00022723"/>
    </source>
</evidence>
<dbReference type="GO" id="GO:0016740">
    <property type="term" value="F:transferase activity"/>
    <property type="evidence" value="ECO:0007669"/>
    <property type="project" value="UniProtKB-KW"/>
</dbReference>
<dbReference type="GO" id="GO:0046872">
    <property type="term" value="F:metal ion binding"/>
    <property type="evidence" value="ECO:0007669"/>
    <property type="project" value="UniProtKB-KW"/>
</dbReference>
<dbReference type="STRING" id="452637.Oter_3758"/>
<dbReference type="KEGG" id="ote:Oter_3758"/>
<evidence type="ECO:0000256" key="5">
    <source>
        <dbReference type="ARBA" id="ARBA00022679"/>
    </source>
</evidence>
<sequence>MSWFEFQHEAMATTFAIAIADQSEAYAKQAATAAWREIDRLESELSRYVQSSDIARANRIARGETIAIGEDALQCLLLAAEFTVATRHAFDPAYASRRAAAVAGLAEADPARAPAPASTTAGQDSPPFTLDPDAHTLTSHIDRLHLDLGAIGKGYALDGIGALLREWEIPAACLQSGGSSVLALAAPTGHAGWPIGLGDEPAQRSLALADSALSGSGIAVKGVHLQNPRTGRSADRTTRVWALANSAAASDALSTAFFVMSNAEIAAFCADHPEIGAAISTADGQLLVYGRLAG</sequence>
<evidence type="ECO:0000256" key="9">
    <source>
        <dbReference type="ARBA" id="ARBA00031306"/>
    </source>
</evidence>
<dbReference type="Gene3D" id="3.10.520.10">
    <property type="entry name" value="ApbE-like domains"/>
    <property type="match status" value="1"/>
</dbReference>
<comment type="cofactor">
    <cofactor evidence="1">
        <name>Mg(2+)</name>
        <dbReference type="ChEBI" id="CHEBI:18420"/>
    </cofactor>
</comment>
<protein>
    <recommendedName>
        <fullName evidence="3">FAD:protein FMN transferase</fullName>
        <ecNumber evidence="2">2.7.1.180</ecNumber>
    </recommendedName>
    <alternativeName>
        <fullName evidence="9">Flavin transferase</fullName>
    </alternativeName>
</protein>
<dbReference type="RefSeq" id="WP_012376562.1">
    <property type="nucleotide sequence ID" value="NC_010571.1"/>
</dbReference>